<organism evidence="2 3">
    <name type="scientific">Acorus gramineus</name>
    <name type="common">Dwarf sweet flag</name>
    <dbReference type="NCBI Taxonomy" id="55184"/>
    <lineage>
        <taxon>Eukaryota</taxon>
        <taxon>Viridiplantae</taxon>
        <taxon>Streptophyta</taxon>
        <taxon>Embryophyta</taxon>
        <taxon>Tracheophyta</taxon>
        <taxon>Spermatophyta</taxon>
        <taxon>Magnoliopsida</taxon>
        <taxon>Liliopsida</taxon>
        <taxon>Acoraceae</taxon>
        <taxon>Acorus</taxon>
    </lineage>
</organism>
<dbReference type="Proteomes" id="UP001179952">
    <property type="component" value="Unassembled WGS sequence"/>
</dbReference>
<evidence type="ECO:0000313" key="3">
    <source>
        <dbReference type="Proteomes" id="UP001179952"/>
    </source>
</evidence>
<gene>
    <name evidence="2" type="ORF">QJS04_geneDACA010942</name>
</gene>
<evidence type="ECO:0000313" key="2">
    <source>
        <dbReference type="EMBL" id="KAK1276415.1"/>
    </source>
</evidence>
<evidence type="ECO:0000256" key="1">
    <source>
        <dbReference type="SAM" id="MobiDB-lite"/>
    </source>
</evidence>
<reference evidence="2" key="2">
    <citation type="submission" date="2023-06" db="EMBL/GenBank/DDBJ databases">
        <authorList>
            <person name="Ma L."/>
            <person name="Liu K.-W."/>
            <person name="Li Z."/>
            <person name="Hsiao Y.-Y."/>
            <person name="Qi Y."/>
            <person name="Fu T."/>
            <person name="Tang G."/>
            <person name="Zhang D."/>
            <person name="Sun W.-H."/>
            <person name="Liu D.-K."/>
            <person name="Li Y."/>
            <person name="Chen G.-Z."/>
            <person name="Liu X.-D."/>
            <person name="Liao X.-Y."/>
            <person name="Jiang Y.-T."/>
            <person name="Yu X."/>
            <person name="Hao Y."/>
            <person name="Huang J."/>
            <person name="Zhao X.-W."/>
            <person name="Ke S."/>
            <person name="Chen Y.-Y."/>
            <person name="Wu W.-L."/>
            <person name="Hsu J.-L."/>
            <person name="Lin Y.-F."/>
            <person name="Huang M.-D."/>
            <person name="Li C.-Y."/>
            <person name="Huang L."/>
            <person name="Wang Z.-W."/>
            <person name="Zhao X."/>
            <person name="Zhong W.-Y."/>
            <person name="Peng D.-H."/>
            <person name="Ahmad S."/>
            <person name="Lan S."/>
            <person name="Zhang J.-S."/>
            <person name="Tsai W.-C."/>
            <person name="Van De Peer Y."/>
            <person name="Liu Z.-J."/>
        </authorList>
    </citation>
    <scope>NUCLEOTIDE SEQUENCE</scope>
    <source>
        <strain evidence="2">SCP</strain>
        <tissue evidence="2">Leaves</tissue>
    </source>
</reference>
<feature type="compositionally biased region" description="Polar residues" evidence="1">
    <location>
        <begin position="65"/>
        <end position="78"/>
    </location>
</feature>
<keyword evidence="3" id="KW-1185">Reference proteome</keyword>
<reference evidence="2" key="1">
    <citation type="journal article" date="2023" name="Nat. Commun.">
        <title>Diploid and tetraploid genomes of Acorus and the evolution of monocots.</title>
        <authorList>
            <person name="Ma L."/>
            <person name="Liu K.W."/>
            <person name="Li Z."/>
            <person name="Hsiao Y.Y."/>
            <person name="Qi Y."/>
            <person name="Fu T."/>
            <person name="Tang G.D."/>
            <person name="Zhang D."/>
            <person name="Sun W.H."/>
            <person name="Liu D.K."/>
            <person name="Li Y."/>
            <person name="Chen G.Z."/>
            <person name="Liu X.D."/>
            <person name="Liao X.Y."/>
            <person name="Jiang Y.T."/>
            <person name="Yu X."/>
            <person name="Hao Y."/>
            <person name="Huang J."/>
            <person name="Zhao X.W."/>
            <person name="Ke S."/>
            <person name="Chen Y.Y."/>
            <person name="Wu W.L."/>
            <person name="Hsu J.L."/>
            <person name="Lin Y.F."/>
            <person name="Huang M.D."/>
            <person name="Li C.Y."/>
            <person name="Huang L."/>
            <person name="Wang Z.W."/>
            <person name="Zhao X."/>
            <person name="Zhong W.Y."/>
            <person name="Peng D.H."/>
            <person name="Ahmad S."/>
            <person name="Lan S."/>
            <person name="Zhang J.S."/>
            <person name="Tsai W.C."/>
            <person name="Van de Peer Y."/>
            <person name="Liu Z.J."/>
        </authorList>
    </citation>
    <scope>NUCLEOTIDE SEQUENCE</scope>
    <source>
        <strain evidence="2">SCP</strain>
    </source>
</reference>
<feature type="compositionally biased region" description="Polar residues" evidence="1">
    <location>
        <begin position="86"/>
        <end position="99"/>
    </location>
</feature>
<proteinExistence type="predicted"/>
<dbReference type="AlphaFoldDB" id="A0AAV9BIX6"/>
<protein>
    <submittedName>
        <fullName evidence="2">Uncharacterized protein</fullName>
    </submittedName>
</protein>
<comment type="caution">
    <text evidence="2">The sequence shown here is derived from an EMBL/GenBank/DDBJ whole genome shotgun (WGS) entry which is preliminary data.</text>
</comment>
<accession>A0AAV9BIX6</accession>
<dbReference type="EMBL" id="JAUJYN010000003">
    <property type="protein sequence ID" value="KAK1276415.1"/>
    <property type="molecule type" value="Genomic_DNA"/>
</dbReference>
<feature type="region of interest" description="Disordered" evidence="1">
    <location>
        <begin position="65"/>
        <end position="99"/>
    </location>
</feature>
<sequence>MRWSQDPEWHVVLQVPRKVYIQDESSLIPEEKIITDADVGPANSEPIIADEYIFIDPDDDVMVHSSSDLKVHSRSGTSKTEHNPDGSESSLFTNPQSLV</sequence>
<name>A0AAV9BIX6_ACOGR</name>